<sequence length="75" mass="8889">MKNKELLELLDANFMSTSEAIEALAVSKQCFHSLVTRNKLTKIKKGSCVLYFRYQIEDRKMRQEDLRNKYRPYGV</sequence>
<accession>A0A7X0Y544</accession>
<proteinExistence type="predicted"/>
<evidence type="ECO:0000313" key="1">
    <source>
        <dbReference type="EMBL" id="MBC1937094.1"/>
    </source>
</evidence>
<keyword evidence="1" id="KW-0238">DNA-binding</keyword>
<dbReference type="EMBL" id="JAARWN010000013">
    <property type="protein sequence ID" value="MBC1937094.1"/>
    <property type="molecule type" value="Genomic_DNA"/>
</dbReference>
<reference evidence="1 2" key="1">
    <citation type="submission" date="2020-03" db="EMBL/GenBank/DDBJ databases">
        <title>Soil Listeria distribution.</title>
        <authorList>
            <person name="Liao J."/>
            <person name="Wiedmann M."/>
        </authorList>
    </citation>
    <scope>NUCLEOTIDE SEQUENCE [LARGE SCALE GENOMIC DNA]</scope>
    <source>
        <strain evidence="1 2">FSL L7-0741</strain>
    </source>
</reference>
<evidence type="ECO:0000313" key="2">
    <source>
        <dbReference type="Proteomes" id="UP000535908"/>
    </source>
</evidence>
<dbReference type="GO" id="GO:0003677">
    <property type="term" value="F:DNA binding"/>
    <property type="evidence" value="ECO:0007669"/>
    <property type="project" value="UniProtKB-KW"/>
</dbReference>
<name>A0A7X0Y544_9LIST</name>
<organism evidence="1 2">
    <name type="scientific">Listeria grandensis</name>
    <dbReference type="NCBI Taxonomy" id="1494963"/>
    <lineage>
        <taxon>Bacteria</taxon>
        <taxon>Bacillati</taxon>
        <taxon>Bacillota</taxon>
        <taxon>Bacilli</taxon>
        <taxon>Bacillales</taxon>
        <taxon>Listeriaceae</taxon>
        <taxon>Listeria</taxon>
    </lineage>
</organism>
<comment type="caution">
    <text evidence="1">The sequence shown here is derived from an EMBL/GenBank/DDBJ whole genome shotgun (WGS) entry which is preliminary data.</text>
</comment>
<dbReference type="AlphaFoldDB" id="A0A7X0Y544"/>
<protein>
    <submittedName>
        <fullName evidence="1">DNA-binding protein</fullName>
    </submittedName>
</protein>
<gene>
    <name evidence="1" type="ORF">HCA69_11995</name>
</gene>
<dbReference type="RefSeq" id="WP_036066220.1">
    <property type="nucleotide sequence ID" value="NZ_JAARRE010000010.1"/>
</dbReference>
<dbReference type="Proteomes" id="UP000535908">
    <property type="component" value="Unassembled WGS sequence"/>
</dbReference>